<organism evidence="2 3">
    <name type="scientific">Pyricularia oryzae</name>
    <name type="common">Rice blast fungus</name>
    <name type="synonym">Magnaporthe oryzae</name>
    <dbReference type="NCBI Taxonomy" id="318829"/>
    <lineage>
        <taxon>Eukaryota</taxon>
        <taxon>Fungi</taxon>
        <taxon>Dikarya</taxon>
        <taxon>Ascomycota</taxon>
        <taxon>Pezizomycotina</taxon>
        <taxon>Sordariomycetes</taxon>
        <taxon>Sordariomycetidae</taxon>
        <taxon>Magnaporthales</taxon>
        <taxon>Pyriculariaceae</taxon>
        <taxon>Pyricularia</taxon>
    </lineage>
</organism>
<gene>
    <name evidence="2" type="ORF">PoMZ_01875</name>
</gene>
<evidence type="ECO:0000256" key="1">
    <source>
        <dbReference type="SAM" id="MobiDB-lite"/>
    </source>
</evidence>
<feature type="region of interest" description="Disordered" evidence="1">
    <location>
        <begin position="712"/>
        <end position="737"/>
    </location>
</feature>
<name>A0A4P7N3B2_PYROR</name>
<evidence type="ECO:0000313" key="2">
    <source>
        <dbReference type="EMBL" id="QBZ56957.1"/>
    </source>
</evidence>
<dbReference type="Proteomes" id="UP000294847">
    <property type="component" value="Chromosome 2"/>
</dbReference>
<accession>A0A4P7N3B2</accession>
<dbReference type="AlphaFoldDB" id="A0A4P7N3B2"/>
<sequence>MHHGLGIEDGAAVADNDLVLALLDAPLVAVLVPEACGVLGLNVDLDRLLLAGVELNLGEALELLDGPVDARLLLGRDVDLNDLGTLDAARVGHGGLDGHELVVFADLQVAKGKRGVAQAVAKGVEHGAVGGLVEAVADVDVLAVQGAGALGAEVEEGRVVLQALGEGQGQLAAGVDVAKEHVGDSVARLVATVPRLHDGGDVVVPGHLDGRARLHDDDRVLVGSGHGGDEIVHGCRQPHVVAVVALGLPVGVEPAADDDLVRVLGQRRRLGDLLLGVDDLAAAYPQRALAQSHALGRQRRGRRAAVLELDVVLFALGELVGALLLDGAGAEEGVTPLLLACVINDDCFLGGVCVFGLCEGELIGACPVGIGWRLVKDTHGHAGLALGGLASAAQNGQHLVRVGTDGELRLLAELGLDAVERRDGVKGQKRGRATAVVGGDLGVGADDDRLLVLAERQDILVILEQHLRVGADAAQQGRRLGGVLVRGLGAVLLDAGGGALIDELEHGAGALVENVPAHLVGVDAELEEVAPEARRAGHLEVEAGVGGLGGGVGAVPVAHDHAVPAPLLSQHVVEQLCVFAAVGAVDAVVARHERGRVGVAHGDLERQGVDLAEGALRQDALDGVAAVLLVVAHKVLDGGLDAGALDAAHDGGGAEPGQHRVLAQRLEPTAAERATLHVDGRAEDGMGALCLGVLTHLAAGLFQEFLVEGGSQRRPAGKAGRPDAVEEAGSTDAVGAV</sequence>
<proteinExistence type="predicted"/>
<reference evidence="2 3" key="1">
    <citation type="journal article" date="2019" name="Mol. Biol. Evol.">
        <title>Blast fungal genomes show frequent chromosomal changes, gene gains and losses, and effector gene turnover.</title>
        <authorList>
            <person name="Gomez Luciano L.B."/>
            <person name="Jason Tsai I."/>
            <person name="Chuma I."/>
            <person name="Tosa Y."/>
            <person name="Chen Y.H."/>
            <person name="Li J.Y."/>
            <person name="Li M.Y."/>
            <person name="Jade Lu M.Y."/>
            <person name="Nakayashiki H."/>
            <person name="Li W.H."/>
        </authorList>
    </citation>
    <scope>NUCLEOTIDE SEQUENCE [LARGE SCALE GENOMIC DNA]</scope>
    <source>
        <strain evidence="2">MZ5-1-6</strain>
    </source>
</reference>
<evidence type="ECO:0008006" key="4">
    <source>
        <dbReference type="Google" id="ProtNLM"/>
    </source>
</evidence>
<evidence type="ECO:0000313" key="3">
    <source>
        <dbReference type="Proteomes" id="UP000294847"/>
    </source>
</evidence>
<protein>
    <recommendedName>
        <fullName evidence="4">NAD-specific glutamate dehydrogenase</fullName>
    </recommendedName>
</protein>
<dbReference type="EMBL" id="CP034205">
    <property type="protein sequence ID" value="QBZ56957.1"/>
    <property type="molecule type" value="Genomic_DNA"/>
</dbReference>